<gene>
    <name evidence="2" type="primary">sctI</name>
    <name evidence="1" type="ORF">ERS137967_00032</name>
    <name evidence="2" type="ORF">QVN42_01910</name>
</gene>
<evidence type="ECO:0000313" key="1">
    <source>
        <dbReference type="EMBL" id="CND83042.1"/>
    </source>
</evidence>
<dbReference type="EMBL" id="CPYD01000001">
    <property type="protein sequence ID" value="CND83042.1"/>
    <property type="molecule type" value="Genomic_DNA"/>
</dbReference>
<evidence type="ECO:0000313" key="4">
    <source>
        <dbReference type="Proteomes" id="UP001167864"/>
    </source>
</evidence>
<comment type="caution">
    <text evidence="2">The sequence shown here is derived from an EMBL/GenBank/DDBJ whole genome shotgun (WGS) entry which is preliminary data.</text>
</comment>
<proteinExistence type="predicted"/>
<protein>
    <submittedName>
        <fullName evidence="2">Type III secretion system inner rod subunit SctI</fullName>
    </submittedName>
    <submittedName>
        <fullName evidence="1">Type III secretion system needle complex protein PrgJ</fullName>
    </submittedName>
</protein>
<keyword evidence="3" id="KW-1185">Reference proteome</keyword>
<reference evidence="2" key="2">
    <citation type="submission" date="2023-06" db="EMBL/GenBank/DDBJ databases">
        <authorList>
            <person name="Polev D.E."/>
            <person name="Saitova A.T."/>
            <person name="Bogumilchik E.A."/>
            <person name="Kokorina G.I."/>
            <person name="Voskresenskaia E.A."/>
        </authorList>
    </citation>
    <scope>NUCLEOTIDE SEQUENCE</scope>
    <source>
        <strain evidence="2">2145 StPb PI</strain>
    </source>
</reference>
<evidence type="ECO:0000313" key="3">
    <source>
        <dbReference type="Proteomes" id="UP000040578"/>
    </source>
</evidence>
<dbReference type="NCBIfam" id="NF038054">
    <property type="entry name" value="T3SS_SctI"/>
    <property type="match status" value="1"/>
</dbReference>
<reference evidence="1 3" key="1">
    <citation type="submission" date="2015-03" db="EMBL/GenBank/DDBJ databases">
        <authorList>
            <consortium name="Pathogen Informatics"/>
            <person name="Murphy D."/>
        </authorList>
    </citation>
    <scope>NUCLEOTIDE SEQUENCE [LARGE SCALE GENOMIC DNA]</scope>
    <source>
        <strain evidence="1">Type strain: CIP110231</strain>
        <strain evidence="3">type strain: CIP110231</strain>
    </source>
</reference>
<evidence type="ECO:0000313" key="2">
    <source>
        <dbReference type="EMBL" id="MDN0086158.1"/>
    </source>
</evidence>
<dbReference type="EMBL" id="JAUEHU010000001">
    <property type="protein sequence ID" value="MDN0086158.1"/>
    <property type="molecule type" value="Genomic_DNA"/>
</dbReference>
<sequence length="100" mass="10806">MSESITGVMSVTAFSHDAVMASDDVMSLDSLVMQALAKGAVTSDAEKNHVLNKIQDQQTTSDPAQLFELQQRTAEYNLKMSLFATLTRKAIGAVETVVRA</sequence>
<dbReference type="AlphaFoldDB" id="A0AAW7JTT0"/>
<dbReference type="InterPro" id="IPR047754">
    <property type="entry name" value="T3SS_SctI-like"/>
</dbReference>
<dbReference type="Proteomes" id="UP000040578">
    <property type="component" value="Unassembled WGS sequence"/>
</dbReference>
<dbReference type="RefSeq" id="WP_049596330.1">
    <property type="nucleotide sequence ID" value="NZ_CPYD01000001.1"/>
</dbReference>
<name>A0AAW7JTT0_9GAMM</name>
<dbReference type="Proteomes" id="UP001167864">
    <property type="component" value="Unassembled WGS sequence"/>
</dbReference>
<organism evidence="2 4">
    <name type="scientific">Yersinia nurmii</name>
    <dbReference type="NCBI Taxonomy" id="685706"/>
    <lineage>
        <taxon>Bacteria</taxon>
        <taxon>Pseudomonadati</taxon>
        <taxon>Pseudomonadota</taxon>
        <taxon>Gammaproteobacteria</taxon>
        <taxon>Enterobacterales</taxon>
        <taxon>Yersiniaceae</taxon>
        <taxon>Yersinia</taxon>
    </lineage>
</organism>
<accession>A0AAW7JTT0</accession>